<evidence type="ECO:0000259" key="9">
    <source>
        <dbReference type="Pfam" id="PF09179"/>
    </source>
</evidence>
<dbReference type="GO" id="GO:0005524">
    <property type="term" value="F:ATP binding"/>
    <property type="evidence" value="ECO:0007669"/>
    <property type="project" value="UniProtKB-KW"/>
</dbReference>
<evidence type="ECO:0000313" key="12">
    <source>
        <dbReference type="EMBL" id="CAB4872872.1"/>
    </source>
</evidence>
<evidence type="ECO:0000313" key="11">
    <source>
        <dbReference type="EMBL" id="CAB4764546.1"/>
    </source>
</evidence>
<dbReference type="EMBL" id="CAEZYY010000033">
    <property type="protein sequence ID" value="CAB4764546.1"/>
    <property type="molecule type" value="Genomic_DNA"/>
</dbReference>
<dbReference type="NCBIfam" id="TIGR02432">
    <property type="entry name" value="lysidine_TilS_N"/>
    <property type="match status" value="1"/>
</dbReference>
<dbReference type="InterPro" id="IPR014729">
    <property type="entry name" value="Rossmann-like_a/b/a_fold"/>
</dbReference>
<reference evidence="12" key="1">
    <citation type="submission" date="2020-05" db="EMBL/GenBank/DDBJ databases">
        <authorList>
            <person name="Chiriac C."/>
            <person name="Salcher M."/>
            <person name="Ghai R."/>
            <person name="Kavagutti S V."/>
        </authorList>
    </citation>
    <scope>NUCLEOTIDE SEQUENCE</scope>
</reference>
<dbReference type="InterPro" id="IPR012094">
    <property type="entry name" value="tRNA_Ile_lys_synt"/>
</dbReference>
<dbReference type="GO" id="GO:0032267">
    <property type="term" value="F:tRNA(Ile)-lysidine synthase activity"/>
    <property type="evidence" value="ECO:0007669"/>
    <property type="project" value="UniProtKB-EC"/>
</dbReference>
<keyword evidence="6" id="KW-0067">ATP-binding</keyword>
<accession>A0A6J7DPH8</accession>
<organism evidence="12">
    <name type="scientific">freshwater metagenome</name>
    <dbReference type="NCBI Taxonomy" id="449393"/>
    <lineage>
        <taxon>unclassified sequences</taxon>
        <taxon>metagenomes</taxon>
        <taxon>ecological metagenomes</taxon>
    </lineage>
</organism>
<dbReference type="EMBL" id="CAFBLR010000065">
    <property type="protein sequence ID" value="CAB4872872.1"/>
    <property type="molecule type" value="Genomic_DNA"/>
</dbReference>
<dbReference type="EC" id="6.3.4.19" evidence="1"/>
<evidence type="ECO:0000256" key="6">
    <source>
        <dbReference type="ARBA" id="ARBA00022840"/>
    </source>
</evidence>
<dbReference type="InterPro" id="IPR012795">
    <property type="entry name" value="tRNA_Ile_lys_synt_N"/>
</dbReference>
<keyword evidence="5" id="KW-0547">Nucleotide-binding</keyword>
<evidence type="ECO:0000259" key="8">
    <source>
        <dbReference type="Pfam" id="PF01171"/>
    </source>
</evidence>
<evidence type="ECO:0000256" key="2">
    <source>
        <dbReference type="ARBA" id="ARBA00022490"/>
    </source>
</evidence>
<dbReference type="InterPro" id="IPR011063">
    <property type="entry name" value="TilS/TtcA_N"/>
</dbReference>
<evidence type="ECO:0000313" key="10">
    <source>
        <dbReference type="EMBL" id="CAB4715423.1"/>
    </source>
</evidence>
<evidence type="ECO:0000256" key="3">
    <source>
        <dbReference type="ARBA" id="ARBA00022598"/>
    </source>
</evidence>
<dbReference type="AlphaFoldDB" id="A0A6J7DPH8"/>
<evidence type="ECO:0000256" key="1">
    <source>
        <dbReference type="ARBA" id="ARBA00013267"/>
    </source>
</evidence>
<keyword evidence="4" id="KW-0819">tRNA processing</keyword>
<keyword evidence="3" id="KW-0436">Ligase</keyword>
<dbReference type="Pfam" id="PF01171">
    <property type="entry name" value="ATP_bind_3"/>
    <property type="match status" value="1"/>
</dbReference>
<dbReference type="GO" id="GO:0005737">
    <property type="term" value="C:cytoplasm"/>
    <property type="evidence" value="ECO:0007669"/>
    <property type="project" value="InterPro"/>
</dbReference>
<comment type="catalytic activity">
    <reaction evidence="7">
        <text>cytidine(34) in tRNA(Ile2) + L-lysine + ATP = lysidine(34) in tRNA(Ile2) + AMP + diphosphate + H(+)</text>
        <dbReference type="Rhea" id="RHEA:43744"/>
        <dbReference type="Rhea" id="RHEA-COMP:10625"/>
        <dbReference type="Rhea" id="RHEA-COMP:10670"/>
        <dbReference type="ChEBI" id="CHEBI:15378"/>
        <dbReference type="ChEBI" id="CHEBI:30616"/>
        <dbReference type="ChEBI" id="CHEBI:32551"/>
        <dbReference type="ChEBI" id="CHEBI:33019"/>
        <dbReference type="ChEBI" id="CHEBI:82748"/>
        <dbReference type="ChEBI" id="CHEBI:83665"/>
        <dbReference type="ChEBI" id="CHEBI:456215"/>
        <dbReference type="EC" id="6.3.4.19"/>
    </reaction>
</comment>
<proteinExistence type="inferred from homology"/>
<dbReference type="Pfam" id="PF09179">
    <property type="entry name" value="TilS"/>
    <property type="match status" value="1"/>
</dbReference>
<dbReference type="PANTHER" id="PTHR43033:SF1">
    <property type="entry name" value="TRNA(ILE)-LYSIDINE SYNTHASE-RELATED"/>
    <property type="match status" value="1"/>
</dbReference>
<evidence type="ECO:0000256" key="5">
    <source>
        <dbReference type="ARBA" id="ARBA00022741"/>
    </source>
</evidence>
<evidence type="ECO:0000256" key="4">
    <source>
        <dbReference type="ARBA" id="ARBA00022694"/>
    </source>
</evidence>
<evidence type="ECO:0000256" key="7">
    <source>
        <dbReference type="ARBA" id="ARBA00048539"/>
    </source>
</evidence>
<gene>
    <name evidence="10" type="ORF">UFOPK2602_01395</name>
    <name evidence="11" type="ORF">UFOPK2806_01947</name>
    <name evidence="12" type="ORF">UFOPK3417_00839</name>
</gene>
<dbReference type="InterPro" id="IPR015262">
    <property type="entry name" value="tRNA_Ile_lys_synt_subst-bd"/>
</dbReference>
<dbReference type="HAMAP" id="MF_01161">
    <property type="entry name" value="tRNA_Ile_lys_synt"/>
    <property type="match status" value="1"/>
</dbReference>
<dbReference type="Gene3D" id="3.40.50.620">
    <property type="entry name" value="HUPs"/>
    <property type="match status" value="1"/>
</dbReference>
<sequence length="294" mass="30869">MTGPADLLQRCSFPDAGTLVTCAVSGGADSLSLLVLAAHSGCVVTAVHVDHGVRPGSAGEADVVAAAAGRFGATFIAERIRVEPGPNLEARMRAARYGVLPPDVLTGHTADDQAETVLLNLLRGAGRAGLAGMGPERHPILRLRRSETEALCASLGLQPVSDPSNTSRDFSRNRVRHELLPLANDIAQRDVPLLIARTAATLREDEDLLQQLASTLDPTDARALVAAPRPLAVRAVRRWLLPFLCGYPPDLAAVERVLDVAAGRSGACEIGGGVTIRRSAQHLTVLATPPTPAR</sequence>
<keyword evidence="2" id="KW-0963">Cytoplasm</keyword>
<dbReference type="CDD" id="cd01992">
    <property type="entry name" value="TilS_N"/>
    <property type="match status" value="1"/>
</dbReference>
<feature type="domain" description="tRNA(Ile)-lysidine synthase substrate-binding" evidence="9">
    <location>
        <begin position="222"/>
        <end position="283"/>
    </location>
</feature>
<name>A0A6J7DPH8_9ZZZZ</name>
<dbReference type="GO" id="GO:0008033">
    <property type="term" value="P:tRNA processing"/>
    <property type="evidence" value="ECO:0007669"/>
    <property type="project" value="UniProtKB-KW"/>
</dbReference>
<dbReference type="EMBL" id="CAEZXX010000096">
    <property type="protein sequence ID" value="CAB4715423.1"/>
    <property type="molecule type" value="Genomic_DNA"/>
</dbReference>
<dbReference type="PANTHER" id="PTHR43033">
    <property type="entry name" value="TRNA(ILE)-LYSIDINE SYNTHASE-RELATED"/>
    <property type="match status" value="1"/>
</dbReference>
<dbReference type="SUPFAM" id="SSF52402">
    <property type="entry name" value="Adenine nucleotide alpha hydrolases-like"/>
    <property type="match status" value="1"/>
</dbReference>
<dbReference type="SUPFAM" id="SSF82829">
    <property type="entry name" value="MesJ substrate recognition domain-like"/>
    <property type="match status" value="1"/>
</dbReference>
<feature type="domain" description="tRNA(Ile)-lysidine/2-thiocytidine synthase N-terminal" evidence="8">
    <location>
        <begin position="21"/>
        <end position="178"/>
    </location>
</feature>
<protein>
    <recommendedName>
        <fullName evidence="1">tRNA(Ile)-lysidine synthetase</fullName>
        <ecNumber evidence="1">6.3.4.19</ecNumber>
    </recommendedName>
</protein>